<feature type="domain" description="GATA-type" evidence="3">
    <location>
        <begin position="99"/>
        <end position="134"/>
    </location>
</feature>
<dbReference type="KEGG" id="caua:113105145"/>
<sequence>MSSHACSPEDVQHQQVTQSSILLRLQEATKPSPADSESWSSGPSHLQVERLRGECGVFLLRRLMMCRPLLSEEIQRWRRSRSSWTQRSSSEEESDRCGVSQSKMCVSCRTRKTPLWRDAEDGTPLCNACGIRYKKYRVRCQRCWNIPKKDTNTHSSRQRCGEVLKLKRSSC</sequence>
<dbReference type="GO" id="GO:0048599">
    <property type="term" value="P:oocyte development"/>
    <property type="evidence" value="ECO:0007669"/>
    <property type="project" value="TreeGrafter"/>
</dbReference>
<dbReference type="InterPro" id="IPR000679">
    <property type="entry name" value="Znf_GATA"/>
</dbReference>
<proteinExistence type="predicted"/>
<dbReference type="SMART" id="SM00401">
    <property type="entry name" value="ZnF_GATA"/>
    <property type="match status" value="1"/>
</dbReference>
<dbReference type="Proteomes" id="UP000515129">
    <property type="component" value="Chromosome 6"/>
</dbReference>
<evidence type="ECO:0000256" key="2">
    <source>
        <dbReference type="PROSITE-ProRule" id="PRU00094"/>
    </source>
</evidence>
<reference evidence="5" key="1">
    <citation type="submission" date="2025-08" db="UniProtKB">
        <authorList>
            <consortium name="RefSeq"/>
        </authorList>
    </citation>
    <scope>IDENTIFICATION</scope>
    <source>
        <strain evidence="5">Wakin</strain>
        <tissue evidence="5">Muscle</tissue>
    </source>
</reference>
<protein>
    <submittedName>
        <fullName evidence="5">GATA transcription factor 14-like</fullName>
    </submittedName>
</protein>
<dbReference type="Pfam" id="PF00320">
    <property type="entry name" value="GATA"/>
    <property type="match status" value="1"/>
</dbReference>
<dbReference type="PANTHER" id="PTHR47341:SF1">
    <property type="entry name" value="GATA-TYPE ZINC FINGER PROTEIN 1"/>
    <property type="match status" value="1"/>
</dbReference>
<dbReference type="GO" id="GO:0005634">
    <property type="term" value="C:nucleus"/>
    <property type="evidence" value="ECO:0007669"/>
    <property type="project" value="TreeGrafter"/>
</dbReference>
<name>A0A6P6PM09_CARAU</name>
<dbReference type="PRINTS" id="PR00619">
    <property type="entry name" value="GATAZNFINGER"/>
</dbReference>
<dbReference type="InterPro" id="IPR013088">
    <property type="entry name" value="Znf_NHR/GATA"/>
</dbReference>
<evidence type="ECO:0000256" key="1">
    <source>
        <dbReference type="ARBA" id="ARBA00023242"/>
    </source>
</evidence>
<keyword evidence="4" id="KW-1185">Reference proteome</keyword>
<keyword evidence="2" id="KW-0862">Zinc</keyword>
<dbReference type="GeneID" id="113105145"/>
<keyword evidence="1" id="KW-0539">Nucleus</keyword>
<dbReference type="InterPro" id="IPR053116">
    <property type="entry name" value="GATA-type_Znf_Regulator"/>
</dbReference>
<keyword evidence="2" id="KW-0479">Metal-binding</keyword>
<evidence type="ECO:0000313" key="4">
    <source>
        <dbReference type="Proteomes" id="UP000515129"/>
    </source>
</evidence>
<dbReference type="PROSITE" id="PS50114">
    <property type="entry name" value="GATA_ZN_FINGER_2"/>
    <property type="match status" value="1"/>
</dbReference>
<accession>A0A6P6PM09</accession>
<dbReference type="RefSeq" id="XP_026122083.1">
    <property type="nucleotide sequence ID" value="XM_026266298.1"/>
</dbReference>
<dbReference type="GO" id="GO:0043565">
    <property type="term" value="F:sequence-specific DNA binding"/>
    <property type="evidence" value="ECO:0007669"/>
    <property type="project" value="InterPro"/>
</dbReference>
<dbReference type="AlphaFoldDB" id="A0A6P6PM09"/>
<dbReference type="GO" id="GO:0006357">
    <property type="term" value="P:regulation of transcription by RNA polymerase II"/>
    <property type="evidence" value="ECO:0007669"/>
    <property type="project" value="TreeGrafter"/>
</dbReference>
<dbReference type="SUPFAM" id="SSF57716">
    <property type="entry name" value="Glucocorticoid receptor-like (DNA-binding domain)"/>
    <property type="match status" value="1"/>
</dbReference>
<gene>
    <name evidence="5" type="primary">LOC113105145</name>
</gene>
<organism evidence="4 5">
    <name type="scientific">Carassius auratus</name>
    <name type="common">Goldfish</name>
    <dbReference type="NCBI Taxonomy" id="7957"/>
    <lineage>
        <taxon>Eukaryota</taxon>
        <taxon>Metazoa</taxon>
        <taxon>Chordata</taxon>
        <taxon>Craniata</taxon>
        <taxon>Vertebrata</taxon>
        <taxon>Euteleostomi</taxon>
        <taxon>Actinopterygii</taxon>
        <taxon>Neopterygii</taxon>
        <taxon>Teleostei</taxon>
        <taxon>Ostariophysi</taxon>
        <taxon>Cypriniformes</taxon>
        <taxon>Cyprinidae</taxon>
        <taxon>Cyprininae</taxon>
        <taxon>Carassius</taxon>
    </lineage>
</organism>
<evidence type="ECO:0000313" key="5">
    <source>
        <dbReference type="RefSeq" id="XP_026122083.1"/>
    </source>
</evidence>
<dbReference type="GO" id="GO:0007283">
    <property type="term" value="P:spermatogenesis"/>
    <property type="evidence" value="ECO:0007669"/>
    <property type="project" value="TreeGrafter"/>
</dbReference>
<dbReference type="OrthoDB" id="2162994at2759"/>
<keyword evidence="2" id="KW-0863">Zinc-finger</keyword>
<dbReference type="GO" id="GO:0008270">
    <property type="term" value="F:zinc ion binding"/>
    <property type="evidence" value="ECO:0007669"/>
    <property type="project" value="UniProtKB-KW"/>
</dbReference>
<evidence type="ECO:0000259" key="3">
    <source>
        <dbReference type="PROSITE" id="PS50114"/>
    </source>
</evidence>
<dbReference type="PANTHER" id="PTHR47341">
    <property type="entry name" value="GATA-TYPE ZINC FINGER PROTEIN 1"/>
    <property type="match status" value="1"/>
</dbReference>
<dbReference type="CDD" id="cd00202">
    <property type="entry name" value="ZnF_GATA"/>
    <property type="match status" value="1"/>
</dbReference>
<dbReference type="Gene3D" id="3.30.50.10">
    <property type="entry name" value="Erythroid Transcription Factor GATA-1, subunit A"/>
    <property type="match status" value="1"/>
</dbReference>